<protein>
    <recommendedName>
        <fullName evidence="3">DUF4397 domain-containing protein</fullName>
    </recommendedName>
</protein>
<name>A0ABY3R4I4_9BRAD</name>
<evidence type="ECO:0000313" key="1">
    <source>
        <dbReference type="EMBL" id="UFZ01736.1"/>
    </source>
</evidence>
<keyword evidence="2" id="KW-1185">Reference proteome</keyword>
<dbReference type="Proteomes" id="UP001431010">
    <property type="component" value="Chromosome"/>
</dbReference>
<evidence type="ECO:0008006" key="3">
    <source>
        <dbReference type="Google" id="ProtNLM"/>
    </source>
</evidence>
<dbReference type="EMBL" id="CP088156">
    <property type="protein sequence ID" value="UFZ01736.1"/>
    <property type="molecule type" value="Genomic_DNA"/>
</dbReference>
<dbReference type="RefSeq" id="WP_231317530.1">
    <property type="nucleotide sequence ID" value="NZ_CP088156.1"/>
</dbReference>
<gene>
    <name evidence="1" type="ORF">LQG66_20695</name>
</gene>
<evidence type="ECO:0000313" key="2">
    <source>
        <dbReference type="Proteomes" id="UP001431010"/>
    </source>
</evidence>
<accession>A0ABY3R4I4</accession>
<reference evidence="1" key="1">
    <citation type="journal article" date="2024" name="Antonie Van Leeuwenhoek">
        <title>Bradyrhizobium ontarionense sp. nov., a novel bacterial symbiont isolated from Aeschynomene indica (Indian jointvetch), harbours photosynthesis, nitrogen fixation and nitrous oxide (N2O) reductase genes.</title>
        <authorList>
            <person name="Bromfield E.S.P."/>
            <person name="Cloutier S."/>
        </authorList>
    </citation>
    <scope>NUCLEOTIDE SEQUENCE</scope>
    <source>
        <strain evidence="1">A19</strain>
    </source>
</reference>
<sequence length="228" mass="23502">MITGYALANAAWTGSPVLLQQYQGVTMPVTPNGSMVLGYFNRATQNNAGVLTITSGGSQPRRLDVPALASYFSVLTQNWQGNNLNISNVSPNSATPIYVEAFGPGIPGVVPRKLLVGTPLQLAVTEAAQGTTLPSYMQLGFTASSATLETLAIVGGPLDTSGNNAYVIALNAPSTSGAGTNVAAPPGYYATTTANSYTFPFNWGAAVVFVANLSSMTSSPVMVQLTSL</sequence>
<organism evidence="1 2">
    <name type="scientific">Bradyrhizobium ontarionense</name>
    <dbReference type="NCBI Taxonomy" id="2898149"/>
    <lineage>
        <taxon>Bacteria</taxon>
        <taxon>Pseudomonadati</taxon>
        <taxon>Pseudomonadota</taxon>
        <taxon>Alphaproteobacteria</taxon>
        <taxon>Hyphomicrobiales</taxon>
        <taxon>Nitrobacteraceae</taxon>
        <taxon>Bradyrhizobium</taxon>
    </lineage>
</organism>
<proteinExistence type="predicted"/>